<dbReference type="Pfam" id="PF07059">
    <property type="entry name" value="EDR2_C"/>
    <property type="match status" value="1"/>
</dbReference>
<evidence type="ECO:0000313" key="3">
    <source>
        <dbReference type="Proteomes" id="UP001567538"/>
    </source>
</evidence>
<gene>
    <name evidence="2" type="ORF">AAHA92_18963</name>
</gene>
<dbReference type="PANTHER" id="PTHR31558:SF40">
    <property type="entry name" value="EXPRESSED PROTEIN"/>
    <property type="match status" value="1"/>
</dbReference>
<comment type="caution">
    <text evidence="2">The sequence shown here is derived from an EMBL/GenBank/DDBJ whole genome shotgun (WGS) entry which is preliminary data.</text>
</comment>
<evidence type="ECO:0000313" key="2">
    <source>
        <dbReference type="EMBL" id="KAL1551077.1"/>
    </source>
</evidence>
<proteinExistence type="predicted"/>
<protein>
    <recommendedName>
        <fullName evidence="1">Protein ENHANCED DISEASE RESISTANCE 2 C-terminal domain-containing protein</fullName>
    </recommendedName>
</protein>
<dbReference type="InterPro" id="IPR009769">
    <property type="entry name" value="EDR2_C"/>
</dbReference>
<organism evidence="2 3">
    <name type="scientific">Salvia divinorum</name>
    <name type="common">Maria pastora</name>
    <name type="synonym">Diviner's sage</name>
    <dbReference type="NCBI Taxonomy" id="28513"/>
    <lineage>
        <taxon>Eukaryota</taxon>
        <taxon>Viridiplantae</taxon>
        <taxon>Streptophyta</taxon>
        <taxon>Embryophyta</taxon>
        <taxon>Tracheophyta</taxon>
        <taxon>Spermatophyta</taxon>
        <taxon>Magnoliopsida</taxon>
        <taxon>eudicotyledons</taxon>
        <taxon>Gunneridae</taxon>
        <taxon>Pentapetalae</taxon>
        <taxon>asterids</taxon>
        <taxon>lamiids</taxon>
        <taxon>Lamiales</taxon>
        <taxon>Lamiaceae</taxon>
        <taxon>Nepetoideae</taxon>
        <taxon>Mentheae</taxon>
        <taxon>Salviinae</taxon>
        <taxon>Salvia</taxon>
        <taxon>Salvia subgen. Calosphace</taxon>
    </lineage>
</organism>
<accession>A0ABD1H3U2</accession>
<dbReference type="EMBL" id="JBEAFC010000007">
    <property type="protein sequence ID" value="KAL1551077.1"/>
    <property type="molecule type" value="Genomic_DNA"/>
</dbReference>
<dbReference type="Proteomes" id="UP001567538">
    <property type="component" value="Unassembled WGS sequence"/>
</dbReference>
<keyword evidence="3" id="KW-1185">Reference proteome</keyword>
<sequence length="512" mass="57182">MGSCVSKPNRKLKSKAKHIYRSCKIRRKTARSSVIAPIDQPPDEGVCDDEFCFHEYVMVDVPIGGTAVCRRYEPGVQFPEVEPSHNQAVADRISRDEVWFDTRSILDSDADEDFVSVVGDSFSSSDSHTWSSINGCNEQNINSSNLTNAVGDGDALATIKVGLHLSEETKWGSCSAQFLPPIDVADIKQTPSHQGGSTTRTRKKSAVTVVAVRRKSDDGDPPAGFCSSEKYLYNPRGGFLIPKSVGDKPSRGSWCNVSPSAFKLRGENYFRDKKKYPAADYSLYIPIGVDLFACPRKIHHIAEHIELPNAKSYHEFPSLLIVNIQLPTYPASMFLGENDGEGMSLVIYFKVSEKFSCDTPPKFLDTLKSFVVNEMETVKSFAKETIVPYRERLKIMVNPVNPEALGLSSAERKLLQAYKDKPVLSRPQHAFFKGPNYLEVDLDVHRFSYLSRKGLEAFRDRLEHGVLDLGLAIQAQTADELPERVLCCVRLNRVDFVNVGQMPTLVTRDDEQ</sequence>
<reference evidence="2 3" key="1">
    <citation type="submission" date="2024-06" db="EMBL/GenBank/DDBJ databases">
        <title>A chromosome level genome sequence of Diviner's sage (Salvia divinorum).</title>
        <authorList>
            <person name="Ford S.A."/>
            <person name="Ro D.-K."/>
            <person name="Ness R.W."/>
            <person name="Phillips M.A."/>
        </authorList>
    </citation>
    <scope>NUCLEOTIDE SEQUENCE [LARGE SCALE GENOMIC DNA]</scope>
    <source>
        <strain evidence="2">SAF-2024a</strain>
        <tissue evidence="2">Leaf</tissue>
    </source>
</reference>
<dbReference type="PANTHER" id="PTHR31558">
    <property type="entry name" value="CW14 PROTEIN"/>
    <property type="match status" value="1"/>
</dbReference>
<feature type="domain" description="Protein ENHANCED DISEASE RESISTANCE 2 C-terminal" evidence="1">
    <location>
        <begin position="254"/>
        <end position="495"/>
    </location>
</feature>
<name>A0ABD1H3U2_SALDI</name>
<evidence type="ECO:0000259" key="1">
    <source>
        <dbReference type="Pfam" id="PF07059"/>
    </source>
</evidence>
<dbReference type="AlphaFoldDB" id="A0ABD1H3U2"/>